<accession>A0A7J6P3A9</accession>
<evidence type="ECO:0000256" key="1">
    <source>
        <dbReference type="SAM" id="SignalP"/>
    </source>
</evidence>
<dbReference type="AlphaFoldDB" id="A0A7J6P3A9"/>
<gene>
    <name evidence="2" type="ORF">FOZ60_017031</name>
</gene>
<dbReference type="Proteomes" id="UP000541610">
    <property type="component" value="Unassembled WGS sequence"/>
</dbReference>
<dbReference type="OrthoDB" id="446299at2759"/>
<sequence length="132" mass="14331">MVFVHLLWTATAVSFLVGAAVIKVDISRELEGLSYALVAKLKVDGQDVSAVVDTGARETFLVWRHWFNGLVPGGCETILYGCYECTPEPCVKGSTYELSFTDGSEVTLFDHTGKFAFDVAEVSNGNFPLTSV</sequence>
<evidence type="ECO:0000313" key="3">
    <source>
        <dbReference type="Proteomes" id="UP000541610"/>
    </source>
</evidence>
<proteinExistence type="predicted"/>
<comment type="caution">
    <text evidence="2">The sequence shown here is derived from an EMBL/GenBank/DDBJ whole genome shotgun (WGS) entry which is preliminary data.</text>
</comment>
<feature type="chain" id="PRO_5029821440" evidence="1">
    <location>
        <begin position="20"/>
        <end position="132"/>
    </location>
</feature>
<name>A0A7J6P3A9_PEROL</name>
<protein>
    <submittedName>
        <fullName evidence="2">Uncharacterized protein</fullName>
    </submittedName>
</protein>
<dbReference type="EMBL" id="JABANP010000094">
    <property type="protein sequence ID" value="KAF4690663.1"/>
    <property type="molecule type" value="Genomic_DNA"/>
</dbReference>
<feature type="signal peptide" evidence="1">
    <location>
        <begin position="1"/>
        <end position="19"/>
    </location>
</feature>
<organism evidence="2 3">
    <name type="scientific">Perkinsus olseni</name>
    <name type="common">Perkinsus atlanticus</name>
    <dbReference type="NCBI Taxonomy" id="32597"/>
    <lineage>
        <taxon>Eukaryota</taxon>
        <taxon>Sar</taxon>
        <taxon>Alveolata</taxon>
        <taxon>Perkinsozoa</taxon>
        <taxon>Perkinsea</taxon>
        <taxon>Perkinsida</taxon>
        <taxon>Perkinsidae</taxon>
        <taxon>Perkinsus</taxon>
    </lineage>
</organism>
<keyword evidence="1" id="KW-0732">Signal</keyword>
<evidence type="ECO:0000313" key="2">
    <source>
        <dbReference type="EMBL" id="KAF4690663.1"/>
    </source>
</evidence>
<reference evidence="2 3" key="1">
    <citation type="submission" date="2020-04" db="EMBL/GenBank/DDBJ databases">
        <title>Perkinsus olseni comparative genomics.</title>
        <authorList>
            <person name="Bogema D.R."/>
        </authorList>
    </citation>
    <scope>NUCLEOTIDE SEQUENCE [LARGE SCALE GENOMIC DNA]</scope>
    <source>
        <strain evidence="2">00978-12</strain>
    </source>
</reference>